<protein>
    <submittedName>
        <fullName evidence="2">Uncharacterized protein</fullName>
    </submittedName>
</protein>
<evidence type="ECO:0000256" key="1">
    <source>
        <dbReference type="SAM" id="MobiDB-lite"/>
    </source>
</evidence>
<feature type="region of interest" description="Disordered" evidence="1">
    <location>
        <begin position="39"/>
        <end position="147"/>
    </location>
</feature>
<name>A0ABR4MEF9_9PEZI</name>
<proteinExistence type="predicted"/>
<organism evidence="2 3">
    <name type="scientific">Ceratocystis lukuohia</name>
    <dbReference type="NCBI Taxonomy" id="2019550"/>
    <lineage>
        <taxon>Eukaryota</taxon>
        <taxon>Fungi</taxon>
        <taxon>Dikarya</taxon>
        <taxon>Ascomycota</taxon>
        <taxon>Pezizomycotina</taxon>
        <taxon>Sordariomycetes</taxon>
        <taxon>Hypocreomycetidae</taxon>
        <taxon>Microascales</taxon>
        <taxon>Ceratocystidaceae</taxon>
        <taxon>Ceratocystis</taxon>
    </lineage>
</organism>
<sequence length="370" mass="41599">MQSQSHTHSPDPDGERLNRIMSNFSLDIMAETSMLEDEGYFQDSSGNTYYWKKVTDDPPSQEPPPASPPRDKGKRRMDDTLGPSPPHSDRCQSSKTSQDPPSRSSPPKEDYGSMVSHNFASIRYAPEQGRNGRHIYGSGREPTSGKDTVTVNIHYRDGSLHQNESQNNHNKAPLSGLQDWPPRDTAPEDKIPVIEIGGYPPGQPPDSMFPIPVNDSQGSFSSGDSIVRESEAPGEQLIYDSPHRALMLASKPGGEYHEGVLRVFHDEARKQIRLYIKIALYAESQLVKLKARQYDLRYLTRSRTGVMGNIYKRTELPAGLELLGHGINPDEQDNFTSYRSVVIEFENNTEQDESKEKRLSKSGVKWRARD</sequence>
<feature type="region of interest" description="Disordered" evidence="1">
    <location>
        <begin position="160"/>
        <end position="188"/>
    </location>
</feature>
<dbReference type="Proteomes" id="UP001610728">
    <property type="component" value="Unassembled WGS sequence"/>
</dbReference>
<keyword evidence="3" id="KW-1185">Reference proteome</keyword>
<evidence type="ECO:0000313" key="2">
    <source>
        <dbReference type="EMBL" id="KAL2886618.1"/>
    </source>
</evidence>
<comment type="caution">
    <text evidence="2">The sequence shown here is derived from an EMBL/GenBank/DDBJ whole genome shotgun (WGS) entry which is preliminary data.</text>
</comment>
<feature type="region of interest" description="Disordered" evidence="1">
    <location>
        <begin position="1"/>
        <end position="20"/>
    </location>
</feature>
<dbReference type="GeneID" id="98119844"/>
<feature type="compositionally biased region" description="Polar residues" evidence="1">
    <location>
        <begin position="160"/>
        <end position="170"/>
    </location>
</feature>
<reference evidence="2 3" key="1">
    <citation type="submission" date="2020-05" db="EMBL/GenBank/DDBJ databases">
        <title>Ceratocystis lukuohia genome.</title>
        <authorList>
            <person name="Harrington T.C."/>
            <person name="Kim K."/>
            <person name="Mayers C.G."/>
        </authorList>
    </citation>
    <scope>NUCLEOTIDE SEQUENCE [LARGE SCALE GENOMIC DNA]</scope>
    <source>
        <strain evidence="2 3">C4212</strain>
    </source>
</reference>
<feature type="compositionally biased region" description="Basic and acidic residues" evidence="1">
    <location>
        <begin position="8"/>
        <end position="18"/>
    </location>
</feature>
<gene>
    <name evidence="2" type="ORF">HOO65_060448</name>
</gene>
<dbReference type="EMBL" id="JABSNW010000006">
    <property type="protein sequence ID" value="KAL2886618.1"/>
    <property type="molecule type" value="Genomic_DNA"/>
</dbReference>
<accession>A0ABR4MEF9</accession>
<feature type="compositionally biased region" description="Polar residues" evidence="1">
    <location>
        <begin position="93"/>
        <end position="102"/>
    </location>
</feature>
<evidence type="ECO:0000313" key="3">
    <source>
        <dbReference type="Proteomes" id="UP001610728"/>
    </source>
</evidence>
<dbReference type="RefSeq" id="XP_070857798.1">
    <property type="nucleotide sequence ID" value="XM_071003753.1"/>
</dbReference>